<dbReference type="InterPro" id="IPR050900">
    <property type="entry name" value="Transposase_IS3/IS150/IS904"/>
</dbReference>
<dbReference type="InterPro" id="IPR025948">
    <property type="entry name" value="HTH-like_dom"/>
</dbReference>
<feature type="domain" description="HTH-like" evidence="1">
    <location>
        <begin position="13"/>
        <end position="66"/>
    </location>
</feature>
<evidence type="ECO:0000313" key="2">
    <source>
        <dbReference type="EMBL" id="CDH45097.1"/>
    </source>
</evidence>
<dbReference type="Proteomes" id="UP000019184">
    <property type="component" value="Unassembled WGS sequence"/>
</dbReference>
<keyword evidence="3" id="KW-1185">Reference proteome</keyword>
<dbReference type="PANTHER" id="PTHR46889:SF4">
    <property type="entry name" value="TRANSPOSASE INSO FOR INSERTION SEQUENCE ELEMENT IS911B-RELATED"/>
    <property type="match status" value="1"/>
</dbReference>
<proteinExistence type="predicted"/>
<protein>
    <submittedName>
        <fullName evidence="2">Integrase catalytic subunit</fullName>
    </submittedName>
</protein>
<comment type="caution">
    <text evidence="2">The sequence shown here is derived from an EMBL/GenBank/DDBJ whole genome shotgun (WGS) entry which is preliminary data.</text>
</comment>
<evidence type="ECO:0000259" key="1">
    <source>
        <dbReference type="Pfam" id="PF13276"/>
    </source>
</evidence>
<accession>A0A7U7GBH1</accession>
<gene>
    <name evidence="2" type="ORF">BN874_2070003</name>
</gene>
<organism evidence="2 3">
    <name type="scientific">Candidatus Contendobacter odensis Run_B_J11</name>
    <dbReference type="NCBI Taxonomy" id="1400861"/>
    <lineage>
        <taxon>Bacteria</taxon>
        <taxon>Pseudomonadati</taxon>
        <taxon>Pseudomonadota</taxon>
        <taxon>Gammaproteobacteria</taxon>
        <taxon>Candidatus Competibacteraceae</taxon>
        <taxon>Candidatus Contendibacter</taxon>
    </lineage>
</organism>
<reference evidence="2 3" key="1">
    <citation type="journal article" date="2014" name="ISME J.">
        <title>Candidatus Competibacter-lineage genomes retrieved from metagenomes reveal functional metabolic diversity.</title>
        <authorList>
            <person name="McIlroy S.J."/>
            <person name="Albertsen M."/>
            <person name="Andresen E.K."/>
            <person name="Saunders A.M."/>
            <person name="Kristiansen R."/>
            <person name="Stokholm-Bjerregaard M."/>
            <person name="Nielsen K.L."/>
            <person name="Nielsen P.H."/>
        </authorList>
    </citation>
    <scope>NUCLEOTIDE SEQUENCE [LARGE SCALE GENOMIC DNA]</scope>
    <source>
        <strain evidence="2 3">Run_B_J11</strain>
    </source>
</reference>
<name>A0A7U7GBH1_9GAMM</name>
<dbReference type="EMBL" id="CBTK010000121">
    <property type="protein sequence ID" value="CDH45097.1"/>
    <property type="molecule type" value="Genomic_DNA"/>
</dbReference>
<evidence type="ECO:0000313" key="3">
    <source>
        <dbReference type="Proteomes" id="UP000019184"/>
    </source>
</evidence>
<dbReference type="AlphaFoldDB" id="A0A7U7GBH1"/>
<dbReference type="Pfam" id="PF13276">
    <property type="entry name" value="HTH_21"/>
    <property type="match status" value="1"/>
</dbReference>
<dbReference type="PANTHER" id="PTHR46889">
    <property type="entry name" value="TRANSPOSASE INSF FOR INSERTION SEQUENCE IS3B-RELATED"/>
    <property type="match status" value="1"/>
</dbReference>
<sequence>MALTSVGDESAENQRLMDRISAIYTDYPFYGSRKLTAVRRREGYPVNRKRVRRLMRAMGLVSIAPKPDTSRPHPQQAVYPYLLRGVVIERPNQVWSTDITYLRIERG</sequence>